<evidence type="ECO:0000256" key="6">
    <source>
        <dbReference type="ARBA" id="ARBA00023288"/>
    </source>
</evidence>
<name>A0A498D1C2_9FIRM</name>
<evidence type="ECO:0000256" key="1">
    <source>
        <dbReference type="ARBA" id="ARBA00004193"/>
    </source>
</evidence>
<keyword evidence="6" id="KW-0449">Lipoprotein</keyword>
<accession>A0A498D1C2</accession>
<feature type="domain" description="ABC transporter substrate-binding protein PnrA-like" evidence="8">
    <location>
        <begin position="45"/>
        <end position="336"/>
    </location>
</feature>
<evidence type="ECO:0000256" key="3">
    <source>
        <dbReference type="ARBA" id="ARBA00022475"/>
    </source>
</evidence>
<dbReference type="PANTHER" id="PTHR34296:SF2">
    <property type="entry name" value="ABC TRANSPORTER GUANOSINE-BINDING PROTEIN NUPN"/>
    <property type="match status" value="1"/>
</dbReference>
<evidence type="ECO:0000256" key="4">
    <source>
        <dbReference type="ARBA" id="ARBA00022729"/>
    </source>
</evidence>
<evidence type="ECO:0000256" key="7">
    <source>
        <dbReference type="SAM" id="SignalP"/>
    </source>
</evidence>
<gene>
    <name evidence="9" type="ORF">D4A47_02900</name>
</gene>
<dbReference type="Gene3D" id="3.40.50.2300">
    <property type="match status" value="2"/>
</dbReference>
<evidence type="ECO:0000313" key="9">
    <source>
        <dbReference type="EMBL" id="RLL13853.1"/>
    </source>
</evidence>
<keyword evidence="3" id="KW-1003">Cell membrane</keyword>
<dbReference type="PANTHER" id="PTHR34296">
    <property type="entry name" value="TRANSCRIPTIONAL ACTIVATOR PROTEIN MED"/>
    <property type="match status" value="1"/>
</dbReference>
<dbReference type="InterPro" id="IPR003760">
    <property type="entry name" value="PnrA-like"/>
</dbReference>
<feature type="chain" id="PRO_5038525494" evidence="7">
    <location>
        <begin position="20"/>
        <end position="366"/>
    </location>
</feature>
<comment type="subcellular location">
    <subcellularLocation>
        <location evidence="1">Cell membrane</location>
        <topology evidence="1">Lipid-anchor</topology>
    </subcellularLocation>
</comment>
<dbReference type="Pfam" id="PF02608">
    <property type="entry name" value="Bmp"/>
    <property type="match status" value="1"/>
</dbReference>
<feature type="signal peptide" evidence="7">
    <location>
        <begin position="1"/>
        <end position="19"/>
    </location>
</feature>
<dbReference type="PROSITE" id="PS51257">
    <property type="entry name" value="PROKAR_LIPOPROTEIN"/>
    <property type="match status" value="1"/>
</dbReference>
<evidence type="ECO:0000256" key="5">
    <source>
        <dbReference type="ARBA" id="ARBA00023136"/>
    </source>
</evidence>
<dbReference type="InterPro" id="IPR028082">
    <property type="entry name" value="Peripla_BP_I"/>
</dbReference>
<sequence>MKKLISTVLSLCLILTLLAACGGKPAGEAAPADSAIPTADSGDAVRVVLIGNQKFGDNGPMDDMAAAGERAAAELGVEFKKIESSPASFEEDIRSMSQEGYDLVITTFGYMSDATKLVAQEFPDTKYAAIFQEINTPEEPVANLWDAVFRGQTTFYVDGYIAGLATKTNRVGFIVGGEEPGPNAEGNGFMRGVRDANPDAVVEFAYASYEDSAKAKEVALAMIDKGCDVIQGDCAAPDAGIIEAVNETGKDVFVMSCIMDYTDASKNFVGTIKMNYGTAVYDAIQAVVDGNFPGGQQGIRDITNDGYYLYWEAYDSFPERTDNAEYAAAFKDAIAKGKEIEAKIKAGELVVEFDPIAPDWNRIAAE</sequence>
<dbReference type="SUPFAM" id="SSF53822">
    <property type="entry name" value="Periplasmic binding protein-like I"/>
    <property type="match status" value="1"/>
</dbReference>
<keyword evidence="10" id="KW-1185">Reference proteome</keyword>
<dbReference type="InterPro" id="IPR050957">
    <property type="entry name" value="BMP_lipoprotein"/>
</dbReference>
<proteinExistence type="inferred from homology"/>
<dbReference type="RefSeq" id="WP_121586071.1">
    <property type="nucleotide sequence ID" value="NZ_RCHT01000002.1"/>
</dbReference>
<protein>
    <submittedName>
        <fullName evidence="9">BMP family ABC transporter substrate-binding protein</fullName>
    </submittedName>
</protein>
<evidence type="ECO:0000259" key="8">
    <source>
        <dbReference type="Pfam" id="PF02608"/>
    </source>
</evidence>
<keyword evidence="5" id="KW-0472">Membrane</keyword>
<dbReference type="Proteomes" id="UP000276301">
    <property type="component" value="Unassembled WGS sequence"/>
</dbReference>
<keyword evidence="4 7" id="KW-0732">Signal</keyword>
<dbReference type="EMBL" id="RCHT01000002">
    <property type="protein sequence ID" value="RLL13853.1"/>
    <property type="molecule type" value="Genomic_DNA"/>
</dbReference>
<organism evidence="9 10">
    <name type="scientific">Anaerotruncus massiliensis</name>
    <name type="common">ex Liu et al. 2021</name>
    <dbReference type="NCBI Taxonomy" id="2321404"/>
    <lineage>
        <taxon>Bacteria</taxon>
        <taxon>Bacillati</taxon>
        <taxon>Bacillota</taxon>
        <taxon>Clostridia</taxon>
        <taxon>Eubacteriales</taxon>
        <taxon>Oscillospiraceae</taxon>
        <taxon>Anaerotruncus</taxon>
    </lineage>
</organism>
<dbReference type="GO" id="GO:0005886">
    <property type="term" value="C:plasma membrane"/>
    <property type="evidence" value="ECO:0007669"/>
    <property type="project" value="UniProtKB-SubCell"/>
</dbReference>
<evidence type="ECO:0000256" key="2">
    <source>
        <dbReference type="ARBA" id="ARBA00008610"/>
    </source>
</evidence>
<comment type="caution">
    <text evidence="9">The sequence shown here is derived from an EMBL/GenBank/DDBJ whole genome shotgun (WGS) entry which is preliminary data.</text>
</comment>
<dbReference type="AlphaFoldDB" id="A0A498D1C2"/>
<reference evidence="9 10" key="1">
    <citation type="submission" date="2018-10" db="EMBL/GenBank/DDBJ databases">
        <title>Anaerotruncus faecis sp. nov., isolated from human feces.</title>
        <authorList>
            <person name="Wang Y.-J."/>
        </authorList>
    </citation>
    <scope>NUCLEOTIDE SEQUENCE [LARGE SCALE GENOMIC DNA]</scope>
    <source>
        <strain evidence="9 10">22A2-44</strain>
    </source>
</reference>
<comment type="similarity">
    <text evidence="2">Belongs to the BMP lipoprotein family.</text>
</comment>
<evidence type="ECO:0000313" key="10">
    <source>
        <dbReference type="Proteomes" id="UP000276301"/>
    </source>
</evidence>